<organism evidence="1 2">
    <name type="scientific">Rossellomorea vietnamensis</name>
    <dbReference type="NCBI Taxonomy" id="218284"/>
    <lineage>
        <taxon>Bacteria</taxon>
        <taxon>Bacillati</taxon>
        <taxon>Bacillota</taxon>
        <taxon>Bacilli</taxon>
        <taxon>Bacillales</taxon>
        <taxon>Bacillaceae</taxon>
        <taxon>Rossellomorea</taxon>
    </lineage>
</organism>
<dbReference type="AlphaFoldDB" id="A0A5D4MDP4"/>
<protein>
    <submittedName>
        <fullName evidence="1">Uncharacterized protein</fullName>
    </submittedName>
</protein>
<comment type="caution">
    <text evidence="1">The sequence shown here is derived from an EMBL/GenBank/DDBJ whole genome shotgun (WGS) entry which is preliminary data.</text>
</comment>
<name>A0A5D4MDP4_9BACI</name>
<dbReference type="Proteomes" id="UP000325182">
    <property type="component" value="Unassembled WGS sequence"/>
</dbReference>
<dbReference type="EMBL" id="VTEG01000004">
    <property type="protein sequence ID" value="TYR99792.1"/>
    <property type="molecule type" value="Genomic_DNA"/>
</dbReference>
<evidence type="ECO:0000313" key="2">
    <source>
        <dbReference type="Proteomes" id="UP000325182"/>
    </source>
</evidence>
<accession>A0A5D4MDP4</accession>
<dbReference type="RefSeq" id="WP_148953537.1">
    <property type="nucleotide sequence ID" value="NZ_VTEG01000004.1"/>
</dbReference>
<proteinExistence type="predicted"/>
<evidence type="ECO:0000313" key="1">
    <source>
        <dbReference type="EMBL" id="TYR99792.1"/>
    </source>
</evidence>
<sequence>MNEHLMEILARDIVAGLPPYKREVYEYVVRAEDELASQSETSDQFMSLLVKHSPHKQAAARFNMTYGQLIVLMREIESEIDEKLKEKEAKIKWIDYSDNFKGNSGASTNRSLQFMFMI</sequence>
<gene>
    <name evidence="1" type="ORF">FZC84_08205</name>
</gene>
<reference evidence="1 2" key="1">
    <citation type="submission" date="2019-08" db="EMBL/GenBank/DDBJ databases">
        <title>Bacillus genomes from the desert of Cuatro Cienegas, Coahuila.</title>
        <authorList>
            <person name="Olmedo-Alvarez G."/>
        </authorList>
    </citation>
    <scope>NUCLEOTIDE SEQUENCE [LARGE SCALE GENOMIC DNA]</scope>
    <source>
        <strain evidence="1 2">CH128b_4D</strain>
    </source>
</reference>